<evidence type="ECO:0000313" key="3">
    <source>
        <dbReference type="Proteomes" id="UP001209570"/>
    </source>
</evidence>
<name>A0AAD5M8R3_PYTIN</name>
<keyword evidence="3" id="KW-1185">Reference proteome</keyword>
<proteinExistence type="predicted"/>
<sequence length="578" mass="63386">MTTVTPEVAALYDTMARSAHIAYISACRERFAAPFFPLSSDEIEQLQRAGNSAEDWARVRKTRADACVSATRVRDCQFQGFVVLGQFDESHTVDGIALPSGCYRSALRNAIILDNALVQNTTALCNVVVDEHASVLSCGSVNTTALCNVVVDEHASVLSCGSVVGDEETNAANGMTLHVGVEIGGRNLDVFAELSFDVAKLVAGQRSETKLLEDYATFVQRYTQAARTPFSVIGRHARAWHCSRLAQVFIGEFAVVEDAELRDVTLLSSEDEPSVVRSKSIVHHAIVQWNVTVESLSVVERAFLCDASHGEVTSSFVGPFVGFHHQALLIASFWPEGKGNVGYGANVGSNHTLKAPDQELFPGEGVFFGLGCCVKFPSNFTKAPYSVIATGVATLPQSVEMPFALINTPGHNIPTLSPAINEISPGWVLAHSVFTVLRNEAKFATRNRSRRTEVEAALFRPDVVQCMKDARQQLKDAEGKSQLQLANGEAIFTDKQVRGLGKNYMRETARREAVEAYTSFIQLTVLAPYHVALMLCSLEALLQVFTMRFFLLLRHLQGFDFSLEFFDFALPTYHVILF</sequence>
<evidence type="ECO:0000259" key="1">
    <source>
        <dbReference type="Pfam" id="PF16314"/>
    </source>
</evidence>
<evidence type="ECO:0000313" key="2">
    <source>
        <dbReference type="EMBL" id="KAJ0408813.1"/>
    </source>
</evidence>
<comment type="caution">
    <text evidence="2">The sequence shown here is derived from an EMBL/GenBank/DDBJ whole genome shotgun (WGS) entry which is preliminary data.</text>
</comment>
<accession>A0AAD5M8R3</accession>
<dbReference type="EMBL" id="JAKCXM010000008">
    <property type="protein sequence ID" value="KAJ0408813.1"/>
    <property type="molecule type" value="Genomic_DNA"/>
</dbReference>
<gene>
    <name evidence="2" type="ORF">P43SY_000709</name>
</gene>
<dbReference type="Pfam" id="PF16314">
    <property type="entry name" value="DUF4954"/>
    <property type="match status" value="1"/>
</dbReference>
<protein>
    <recommendedName>
        <fullName evidence="1">DUF4954 domain-containing protein</fullName>
    </recommendedName>
</protein>
<organism evidence="2 3">
    <name type="scientific">Pythium insidiosum</name>
    <name type="common">Pythiosis disease agent</name>
    <dbReference type="NCBI Taxonomy" id="114742"/>
    <lineage>
        <taxon>Eukaryota</taxon>
        <taxon>Sar</taxon>
        <taxon>Stramenopiles</taxon>
        <taxon>Oomycota</taxon>
        <taxon>Peronosporomycetes</taxon>
        <taxon>Pythiales</taxon>
        <taxon>Pythiaceae</taxon>
        <taxon>Pythium</taxon>
    </lineage>
</organism>
<reference evidence="2" key="1">
    <citation type="submission" date="2021-12" db="EMBL/GenBank/DDBJ databases">
        <title>Prjna785345.</title>
        <authorList>
            <person name="Rujirawat T."/>
            <person name="Krajaejun T."/>
        </authorList>
    </citation>
    <scope>NUCLEOTIDE SEQUENCE</scope>
    <source>
        <strain evidence="2">Pi057C3</strain>
    </source>
</reference>
<feature type="domain" description="DUF4954" evidence="1">
    <location>
        <begin position="37"/>
        <end position="474"/>
    </location>
</feature>
<dbReference type="InterPro" id="IPR032533">
    <property type="entry name" value="DUF4954"/>
</dbReference>
<dbReference type="AlphaFoldDB" id="A0AAD5M8R3"/>
<dbReference type="Proteomes" id="UP001209570">
    <property type="component" value="Unassembled WGS sequence"/>
</dbReference>